<gene>
    <name evidence="2" type="ORF">E2C01_021175</name>
</gene>
<keyword evidence="3" id="KW-1185">Reference proteome</keyword>
<proteinExistence type="predicted"/>
<evidence type="ECO:0000313" key="3">
    <source>
        <dbReference type="Proteomes" id="UP000324222"/>
    </source>
</evidence>
<evidence type="ECO:0000256" key="1">
    <source>
        <dbReference type="SAM" id="MobiDB-lite"/>
    </source>
</evidence>
<reference evidence="2 3" key="1">
    <citation type="submission" date="2019-05" db="EMBL/GenBank/DDBJ databases">
        <title>Another draft genome of Portunus trituberculatus and its Hox gene families provides insights of decapod evolution.</title>
        <authorList>
            <person name="Jeong J.-H."/>
            <person name="Song I."/>
            <person name="Kim S."/>
            <person name="Choi T."/>
            <person name="Kim D."/>
            <person name="Ryu S."/>
            <person name="Kim W."/>
        </authorList>
    </citation>
    <scope>NUCLEOTIDE SEQUENCE [LARGE SCALE GENOMIC DNA]</scope>
    <source>
        <tissue evidence="2">Muscle</tissue>
    </source>
</reference>
<name>A0A5B7E1T3_PORTR</name>
<organism evidence="2 3">
    <name type="scientific">Portunus trituberculatus</name>
    <name type="common">Swimming crab</name>
    <name type="synonym">Neptunus trituberculatus</name>
    <dbReference type="NCBI Taxonomy" id="210409"/>
    <lineage>
        <taxon>Eukaryota</taxon>
        <taxon>Metazoa</taxon>
        <taxon>Ecdysozoa</taxon>
        <taxon>Arthropoda</taxon>
        <taxon>Crustacea</taxon>
        <taxon>Multicrustacea</taxon>
        <taxon>Malacostraca</taxon>
        <taxon>Eumalacostraca</taxon>
        <taxon>Eucarida</taxon>
        <taxon>Decapoda</taxon>
        <taxon>Pleocyemata</taxon>
        <taxon>Brachyura</taxon>
        <taxon>Eubrachyura</taxon>
        <taxon>Portunoidea</taxon>
        <taxon>Portunidae</taxon>
        <taxon>Portuninae</taxon>
        <taxon>Portunus</taxon>
    </lineage>
</organism>
<accession>A0A5B7E1T3</accession>
<comment type="caution">
    <text evidence="2">The sequence shown here is derived from an EMBL/GenBank/DDBJ whole genome shotgun (WGS) entry which is preliminary data.</text>
</comment>
<dbReference type="AlphaFoldDB" id="A0A5B7E1T3"/>
<evidence type="ECO:0000313" key="2">
    <source>
        <dbReference type="EMBL" id="MPC27982.1"/>
    </source>
</evidence>
<dbReference type="EMBL" id="VSRR010001836">
    <property type="protein sequence ID" value="MPC27982.1"/>
    <property type="molecule type" value="Genomic_DNA"/>
</dbReference>
<feature type="region of interest" description="Disordered" evidence="1">
    <location>
        <begin position="1"/>
        <end position="34"/>
    </location>
</feature>
<dbReference type="Proteomes" id="UP000324222">
    <property type="component" value="Unassembled WGS sequence"/>
</dbReference>
<protein>
    <submittedName>
        <fullName evidence="2">Uncharacterized protein</fullName>
    </submittedName>
</protein>
<feature type="compositionally biased region" description="Basic and acidic residues" evidence="1">
    <location>
        <begin position="1"/>
        <end position="10"/>
    </location>
</feature>
<sequence length="75" mass="8477">MEKHSARDLTYRLSEAASREGGVGPSGTLKGNPRRKLQLHILRESKKRHVMLYGSTMTDNTQEALDVIRQTYSCT</sequence>